<name>A0A855F153_RAOOR</name>
<dbReference type="InterPro" id="IPR022538">
    <property type="entry name" value="DUF2570"/>
</dbReference>
<sequence length="131" mass="14396">MKAAYAVVVLVLLVIVWWQTDSLSEVRTRNKLLTETATGYGQVIEEVKATTLQTHKLLAELKARDQQRNDEGERRREEMRTAISGDTCAVSPVPDAVSHSLQNRATRTGHTAAPSTRTGEPDRRDADPGAG</sequence>
<proteinExistence type="predicted"/>
<accession>A0A855F153</accession>
<dbReference type="Proteomes" id="UP000229713">
    <property type="component" value="Unassembled WGS sequence"/>
</dbReference>
<comment type="caution">
    <text evidence="2">The sequence shown here is derived from an EMBL/GenBank/DDBJ whole genome shotgun (WGS) entry which is preliminary data.</text>
</comment>
<evidence type="ECO:0000313" key="2">
    <source>
        <dbReference type="EMBL" id="PIK84414.1"/>
    </source>
</evidence>
<feature type="compositionally biased region" description="Polar residues" evidence="1">
    <location>
        <begin position="99"/>
        <end position="118"/>
    </location>
</feature>
<evidence type="ECO:0000313" key="3">
    <source>
        <dbReference type="Proteomes" id="UP000229713"/>
    </source>
</evidence>
<feature type="region of interest" description="Disordered" evidence="1">
    <location>
        <begin position="63"/>
        <end position="131"/>
    </location>
</feature>
<feature type="compositionally biased region" description="Basic and acidic residues" evidence="1">
    <location>
        <begin position="119"/>
        <end position="131"/>
    </location>
</feature>
<dbReference type="AlphaFoldDB" id="A0A855F153"/>
<reference evidence="2 3" key="1">
    <citation type="submission" date="2017-07" db="EMBL/GenBank/DDBJ databases">
        <title>Raoultella ornithinolytica strain HH3 draft genome.</title>
        <authorList>
            <person name="Duceppe M.-O."/>
            <person name="Huang H."/>
            <person name="Phipps-Todd B."/>
        </authorList>
    </citation>
    <scope>NUCLEOTIDE SEQUENCE [LARGE SCALE GENOMIC DNA]</scope>
    <source>
        <strain evidence="2 3">HH3</strain>
    </source>
</reference>
<dbReference type="Pfam" id="PF10828">
    <property type="entry name" value="DUF2570"/>
    <property type="match status" value="1"/>
</dbReference>
<feature type="compositionally biased region" description="Basic and acidic residues" evidence="1">
    <location>
        <begin position="63"/>
        <end position="80"/>
    </location>
</feature>
<dbReference type="EMBL" id="NKYI01000017">
    <property type="protein sequence ID" value="PIK84414.1"/>
    <property type="molecule type" value="Genomic_DNA"/>
</dbReference>
<organism evidence="2 3">
    <name type="scientific">Raoultella ornithinolytica</name>
    <name type="common">Klebsiella ornithinolytica</name>
    <dbReference type="NCBI Taxonomy" id="54291"/>
    <lineage>
        <taxon>Bacteria</taxon>
        <taxon>Pseudomonadati</taxon>
        <taxon>Pseudomonadota</taxon>
        <taxon>Gammaproteobacteria</taxon>
        <taxon>Enterobacterales</taxon>
        <taxon>Enterobacteriaceae</taxon>
        <taxon>Klebsiella/Raoultella group</taxon>
        <taxon>Raoultella</taxon>
    </lineage>
</organism>
<gene>
    <name evidence="2" type="ORF">CFY86_10245</name>
</gene>
<protein>
    <submittedName>
        <fullName evidence="2">DUF2570 domain-containing protein</fullName>
    </submittedName>
</protein>
<evidence type="ECO:0000256" key="1">
    <source>
        <dbReference type="SAM" id="MobiDB-lite"/>
    </source>
</evidence>